<comment type="caution">
    <text evidence="2">The sequence shown here is derived from an EMBL/GenBank/DDBJ whole genome shotgun (WGS) entry which is preliminary data.</text>
</comment>
<evidence type="ECO:0000313" key="3">
    <source>
        <dbReference type="Proteomes" id="UP000714618"/>
    </source>
</evidence>
<keyword evidence="3" id="KW-1185">Reference proteome</keyword>
<dbReference type="OrthoDB" id="3856632at2759"/>
<keyword evidence="1" id="KW-1133">Transmembrane helix</keyword>
<protein>
    <submittedName>
        <fullName evidence="2">Uncharacterized protein</fullName>
    </submittedName>
</protein>
<feature type="transmembrane region" description="Helical" evidence="1">
    <location>
        <begin position="182"/>
        <end position="203"/>
    </location>
</feature>
<keyword evidence="1" id="KW-0812">Transmembrane</keyword>
<reference evidence="2" key="1">
    <citation type="submission" date="2020-06" db="EMBL/GenBank/DDBJ databases">
        <authorList>
            <person name="Onetto C."/>
        </authorList>
    </citation>
    <scope>NUCLEOTIDE SEQUENCE</scope>
</reference>
<sequence>MEKLAKSDRKVEKKLSRSIARRLVKDSELSRSYRIRAHLALALLVCARDDLREAEEAYAETHSRIPPELHAKMQAELQVELRAIREAYKGKETGERTAVEGENNSVEDASASALTATAQLSAGSEEHPIDLTVEHDSTPYGNTSGKSCVNLDDKRTGKTDVISTGFSLWSRVKVICIIRSRLRALLTTFLALFFIRPLSVYFIQITISLSSTTEPKISERETTLHATISGPEYFYHTSKQNNHIFGL</sequence>
<keyword evidence="1" id="KW-0472">Membrane</keyword>
<proteinExistence type="predicted"/>
<evidence type="ECO:0000256" key="1">
    <source>
        <dbReference type="SAM" id="Phobius"/>
    </source>
</evidence>
<accession>A0A9N8JJ74</accession>
<dbReference type="EMBL" id="CAIJEO010000003">
    <property type="protein sequence ID" value="CAD0089192.1"/>
    <property type="molecule type" value="Genomic_DNA"/>
</dbReference>
<name>A0A9N8JJ74_9PEZI</name>
<evidence type="ECO:0000313" key="2">
    <source>
        <dbReference type="EMBL" id="CAD0089192.1"/>
    </source>
</evidence>
<dbReference type="AlphaFoldDB" id="A0A9N8JJ74"/>
<organism evidence="2 3">
    <name type="scientific">Aureobasidium mustum</name>
    <dbReference type="NCBI Taxonomy" id="2773714"/>
    <lineage>
        <taxon>Eukaryota</taxon>
        <taxon>Fungi</taxon>
        <taxon>Dikarya</taxon>
        <taxon>Ascomycota</taxon>
        <taxon>Pezizomycotina</taxon>
        <taxon>Dothideomycetes</taxon>
        <taxon>Dothideomycetidae</taxon>
        <taxon>Dothideales</taxon>
        <taxon>Saccotheciaceae</taxon>
        <taxon>Aureobasidium</taxon>
    </lineage>
</organism>
<gene>
    <name evidence="2" type="ORF">AWRI4233_LOCUS2113</name>
</gene>
<dbReference type="Proteomes" id="UP000714618">
    <property type="component" value="Unassembled WGS sequence"/>
</dbReference>